<feature type="transmembrane region" description="Helical" evidence="2">
    <location>
        <begin position="215"/>
        <end position="235"/>
    </location>
</feature>
<dbReference type="PANTHER" id="PTHR23028">
    <property type="entry name" value="ACETYLTRANSFERASE"/>
    <property type="match status" value="1"/>
</dbReference>
<keyword evidence="2" id="KW-1133">Transmembrane helix</keyword>
<feature type="compositionally biased region" description="Polar residues" evidence="1">
    <location>
        <begin position="25"/>
        <end position="40"/>
    </location>
</feature>
<feature type="transmembrane region" description="Helical" evidence="2">
    <location>
        <begin position="566"/>
        <end position="585"/>
    </location>
</feature>
<keyword evidence="5" id="KW-1185">Reference proteome</keyword>
<evidence type="ECO:0000259" key="3">
    <source>
        <dbReference type="Pfam" id="PF01757"/>
    </source>
</evidence>
<keyword evidence="4" id="KW-0012">Acyltransferase</keyword>
<name>A0A1J9S757_9PEZI</name>
<dbReference type="PANTHER" id="PTHR23028:SF134">
    <property type="entry name" value="PUTATIVE (AFU_ORTHOLOGUE AFUA_4G08520)-RELATED"/>
    <property type="match status" value="1"/>
</dbReference>
<comment type="caution">
    <text evidence="4">The sequence shown here is derived from an EMBL/GenBank/DDBJ whole genome shotgun (WGS) entry which is preliminary data.</text>
</comment>
<feature type="transmembrane region" description="Helical" evidence="2">
    <location>
        <begin position="123"/>
        <end position="145"/>
    </location>
</feature>
<dbReference type="STRING" id="236234.A0A1J9S757"/>
<gene>
    <name evidence="4" type="ORF">BKCO1_1000586</name>
</gene>
<dbReference type="AlphaFoldDB" id="A0A1J9S757"/>
<evidence type="ECO:0000256" key="1">
    <source>
        <dbReference type="SAM" id="MobiDB-lite"/>
    </source>
</evidence>
<keyword evidence="4" id="KW-0808">Transferase</keyword>
<dbReference type="EMBL" id="MNUE01000001">
    <property type="protein sequence ID" value="OJD40787.1"/>
    <property type="molecule type" value="Genomic_DNA"/>
</dbReference>
<evidence type="ECO:0000313" key="4">
    <source>
        <dbReference type="EMBL" id="OJD40787.1"/>
    </source>
</evidence>
<evidence type="ECO:0000313" key="5">
    <source>
        <dbReference type="Proteomes" id="UP000183809"/>
    </source>
</evidence>
<reference evidence="4 5" key="1">
    <citation type="submission" date="2016-10" db="EMBL/GenBank/DDBJ databases">
        <title>Proteomics and genomics reveal pathogen-plant mechanisms compatible with a hemibiotrophic lifestyle of Diplodia corticola.</title>
        <authorList>
            <person name="Fernandes I."/>
            <person name="De Jonge R."/>
            <person name="Van De Peer Y."/>
            <person name="Devreese B."/>
            <person name="Alves A."/>
            <person name="Esteves A.C."/>
        </authorList>
    </citation>
    <scope>NUCLEOTIDE SEQUENCE [LARGE SCALE GENOMIC DNA]</scope>
    <source>
        <strain evidence="4 5">CBS 112549</strain>
    </source>
</reference>
<organism evidence="4 5">
    <name type="scientific">Diplodia corticola</name>
    <dbReference type="NCBI Taxonomy" id="236234"/>
    <lineage>
        <taxon>Eukaryota</taxon>
        <taxon>Fungi</taxon>
        <taxon>Dikarya</taxon>
        <taxon>Ascomycota</taxon>
        <taxon>Pezizomycotina</taxon>
        <taxon>Dothideomycetes</taxon>
        <taxon>Dothideomycetes incertae sedis</taxon>
        <taxon>Botryosphaeriales</taxon>
        <taxon>Botryosphaeriaceae</taxon>
        <taxon>Diplodia</taxon>
    </lineage>
</organism>
<dbReference type="GeneID" id="31010258"/>
<feature type="transmembrane region" description="Helical" evidence="2">
    <location>
        <begin position="165"/>
        <end position="184"/>
    </location>
</feature>
<evidence type="ECO:0000256" key="2">
    <source>
        <dbReference type="SAM" id="Phobius"/>
    </source>
</evidence>
<accession>A0A1J9S757</accession>
<proteinExistence type="predicted"/>
<dbReference type="Pfam" id="PF01757">
    <property type="entry name" value="Acyl_transf_3"/>
    <property type="match status" value="1"/>
</dbReference>
<dbReference type="OrthoDB" id="5819582at2759"/>
<dbReference type="InterPro" id="IPR050879">
    <property type="entry name" value="Acyltransferase_3"/>
</dbReference>
<feature type="region of interest" description="Disordered" evidence="1">
    <location>
        <begin position="1"/>
        <end position="40"/>
    </location>
</feature>
<sequence>MYGGYQRVPSGTSDCGTDVFLPSSPGRSSTGSEASLNEKQSTATTTAELFGRSYADVSVKLRAYARSRGRWLYDVSRCVGGSALAPILPSFLRPRVLGEGGSAGSATTHHVNGIATLDGVRGYACFFVFNFHFLFMYTLTSVRGFGVDPTNFSNRWIHQLPFIKLLYSGRSMVCVFFVLSGYVLSRKPLMALRSQSYDSMLQALSSSIFRRGIRLFLPTIFSTFLVMLAIQAGWFEWATEIGNDGVTLAFLEHHPMTLETWQDQMWDYLNFVRNYIDFTNWGEWYNLYDPHVWTIPLEYRASMVLFLNLICLSRARTAWRLALTVAFIIFCTRWGRFEVVLFLAGSLLAELDLITNTWGPAAPPVQHRRQPSLLPTSTNPTTPPLLTTIETAAPPPPSPAVFCPHPTKPAHPLPLAFFHLTTFTAGLYLLSFPDEYGDYTPGYTYLSLHIPDIYRESCPYRFWQSAGAILTLHAICNSRALRRPFQTPVAQYLGKISYAFYLVHGPVLHSLGFVVMRLVFGVAGRYGYEEVVVGQGVEGEDLFWDPVPREPVLRVVENGEMGNRRFVACLAVGYVVLLAVSVWLADLFWRMVDTPVVRLARAVENRVKRRD</sequence>
<protein>
    <submittedName>
        <fullName evidence="4">Acyltransferase</fullName>
    </submittedName>
</protein>
<keyword evidence="2" id="KW-0812">Transmembrane</keyword>
<dbReference type="Proteomes" id="UP000183809">
    <property type="component" value="Unassembled WGS sequence"/>
</dbReference>
<feature type="domain" description="Acyltransferase 3" evidence="3">
    <location>
        <begin position="115"/>
        <end position="515"/>
    </location>
</feature>
<dbReference type="InterPro" id="IPR002656">
    <property type="entry name" value="Acyl_transf_3_dom"/>
</dbReference>
<keyword evidence="2" id="KW-0472">Membrane</keyword>
<dbReference type="GO" id="GO:0016747">
    <property type="term" value="F:acyltransferase activity, transferring groups other than amino-acyl groups"/>
    <property type="evidence" value="ECO:0007669"/>
    <property type="project" value="InterPro"/>
</dbReference>
<dbReference type="RefSeq" id="XP_020135630.1">
    <property type="nucleotide sequence ID" value="XM_020269999.1"/>
</dbReference>